<dbReference type="EMBL" id="SMAE01000006">
    <property type="protein sequence ID" value="TCS89415.1"/>
    <property type="molecule type" value="Genomic_DNA"/>
</dbReference>
<dbReference type="Pfam" id="PF09261">
    <property type="entry name" value="Alpha-mann_mid"/>
    <property type="match status" value="1"/>
</dbReference>
<dbReference type="GO" id="GO:0030246">
    <property type="term" value="F:carbohydrate binding"/>
    <property type="evidence" value="ECO:0007669"/>
    <property type="project" value="InterPro"/>
</dbReference>
<dbReference type="InterPro" id="IPR011013">
    <property type="entry name" value="Gal_mutarotase_sf_dom"/>
</dbReference>
<accession>A0A4R3KW21</accession>
<dbReference type="Pfam" id="PF07748">
    <property type="entry name" value="Glyco_hydro_38C"/>
    <property type="match status" value="1"/>
</dbReference>
<dbReference type="InterPro" id="IPR037094">
    <property type="entry name" value="Glyco_hydro_38_cen_sf"/>
</dbReference>
<evidence type="ECO:0000256" key="3">
    <source>
        <dbReference type="ARBA" id="ARBA00022801"/>
    </source>
</evidence>
<keyword evidence="7" id="KW-1185">Reference proteome</keyword>
<dbReference type="GO" id="GO:0009313">
    <property type="term" value="P:oligosaccharide catabolic process"/>
    <property type="evidence" value="ECO:0007669"/>
    <property type="project" value="TreeGrafter"/>
</dbReference>
<comment type="similarity">
    <text evidence="1">Belongs to the glycosyl hydrolase 38 family.</text>
</comment>
<dbReference type="InterPro" id="IPR000602">
    <property type="entry name" value="Glyco_hydro_38_N"/>
</dbReference>
<evidence type="ECO:0000256" key="1">
    <source>
        <dbReference type="ARBA" id="ARBA00009792"/>
    </source>
</evidence>
<reference evidence="6 7" key="1">
    <citation type="submission" date="2019-03" db="EMBL/GenBank/DDBJ databases">
        <title>Genomic Encyclopedia of Type Strains, Phase IV (KMG-IV): sequencing the most valuable type-strain genomes for metagenomic binning, comparative biology and taxonomic classification.</title>
        <authorList>
            <person name="Goeker M."/>
        </authorList>
    </citation>
    <scope>NUCLEOTIDE SEQUENCE [LARGE SCALE GENOMIC DNA]</scope>
    <source>
        <strain evidence="6 7">DSM 26752</strain>
    </source>
</reference>
<proteinExistence type="inferred from homology"/>
<dbReference type="Pfam" id="PF17677">
    <property type="entry name" value="Glyco_hydro38C2"/>
    <property type="match status" value="1"/>
</dbReference>
<dbReference type="SUPFAM" id="SSF74650">
    <property type="entry name" value="Galactose mutarotase-like"/>
    <property type="match status" value="1"/>
</dbReference>
<dbReference type="Gene3D" id="2.60.40.2220">
    <property type="match status" value="1"/>
</dbReference>
<dbReference type="Pfam" id="PF01074">
    <property type="entry name" value="Glyco_hydro_38N"/>
    <property type="match status" value="1"/>
</dbReference>
<evidence type="ECO:0000313" key="7">
    <source>
        <dbReference type="Proteomes" id="UP000294567"/>
    </source>
</evidence>
<protein>
    <submittedName>
        <fullName evidence="6">Mannosylglycerate hydrolase</fullName>
    </submittedName>
</protein>
<keyword evidence="4" id="KW-0326">Glycosidase</keyword>
<dbReference type="InterPro" id="IPR041147">
    <property type="entry name" value="GH38_C"/>
</dbReference>
<keyword evidence="2" id="KW-0479">Metal-binding</keyword>
<dbReference type="GO" id="GO:0006013">
    <property type="term" value="P:mannose metabolic process"/>
    <property type="evidence" value="ECO:0007669"/>
    <property type="project" value="InterPro"/>
</dbReference>
<evidence type="ECO:0000313" key="6">
    <source>
        <dbReference type="EMBL" id="TCS89415.1"/>
    </source>
</evidence>
<dbReference type="Gene3D" id="2.60.40.1180">
    <property type="entry name" value="Golgi alpha-mannosidase II"/>
    <property type="match status" value="1"/>
</dbReference>
<gene>
    <name evidence="6" type="ORF">EDD65_10681</name>
</gene>
<feature type="domain" description="Glycoside hydrolase family 38 central" evidence="5">
    <location>
        <begin position="274"/>
        <end position="352"/>
    </location>
</feature>
<dbReference type="InterPro" id="IPR015341">
    <property type="entry name" value="Glyco_hydro_38_cen"/>
</dbReference>
<dbReference type="SMART" id="SM00872">
    <property type="entry name" value="Alpha-mann_mid"/>
    <property type="match status" value="1"/>
</dbReference>
<dbReference type="SUPFAM" id="SSF88688">
    <property type="entry name" value="Families 57/38 glycoside transferase middle domain"/>
    <property type="match status" value="1"/>
</dbReference>
<sequence length="876" mass="102027">MRFHVVSHTHWDREWHKTFEQYLVRLVQMMDNLIELLEKREEYKSFMLDGQTSVIEDYLEVRSENRDRLKKLIEKGRIIVGPWYIQPDEFIPSGEALIRNILIGMSIANEFGGSMKIGYLPDSFGQSAQIPQILRGFNITDVVIWRGISDEDTNSREFWWKAPDGSKVMAHYLPLGYENAKWLTLSGERNDKVVKENICKQKSITDTDEILLLCGYDQRPAKPDLPEIVESLNRDYPEDEFFISNLEDYVKEVRKTCNNIPILSGEFRKGKHMRVHMSIAGTRLDIKKLNHQTEAYYEKYLEPICSLSHILGYHYDNSLINRGWKYIIQNQAHDSIGNVCTDATHKEMEVRYMKALQLGQPMLEDAIENIVKNIEYKMEDAKPLVVFNTLLTPRKSIVFADILFNTNRFGLIDNNGNNIPYQIIEEEVVNLNDYAIESHFAGKNKEQKMYKLKIAFEAELDGIGFRTYYIREDIKNTLLKDPIIYDDLRLENEYIIVKVTEKGTLVVTDKETNETFEELLLIEERGNGGDEYDYSPPVNDRIYYSTAGNFESLEVISNGPIYGKIRVNLKFNWPKFTNQEKRSDELESCRVSHEIILTKGSKRIDISTKIDNRVYNHRIRALFPTRLNTKTHISDQQFGVLKRNNMFEGYEDWIDENWQEKYYPIYPQQKFVDVMDDKIGFAVLNKGLPQYEILNGSEPTIALTLLSGIDYMGKRDLVNRPGRRSGLHIPTPDSNMIGKYEMEYAILPHKVDQSVHNIAEDYNYGMFAVEGDREKEKSILADEFYLIKIDNSLIGTSAIKKCEDSDDLILRIFNSSNEPVYDINVYLNNDYVEDVSIVDFSEKELEKEGKIIYDRNMVIKSMNPNEIITLKICLKR</sequence>
<dbReference type="OrthoDB" id="9764050at2"/>
<dbReference type="PANTHER" id="PTHR46017:SF2">
    <property type="entry name" value="MANNOSYLGLYCERATE HYDROLASE"/>
    <property type="match status" value="1"/>
</dbReference>
<dbReference type="RefSeq" id="WP_132027526.1">
    <property type="nucleotide sequence ID" value="NZ_CP068564.1"/>
</dbReference>
<dbReference type="Gene3D" id="1.20.1270.50">
    <property type="entry name" value="Glycoside hydrolase family 38, central domain"/>
    <property type="match status" value="1"/>
</dbReference>
<dbReference type="InterPro" id="IPR027291">
    <property type="entry name" value="Glyco_hydro_38_N_sf"/>
</dbReference>
<dbReference type="Gene3D" id="3.20.110.10">
    <property type="entry name" value="Glycoside hydrolase 38, N terminal domain"/>
    <property type="match status" value="1"/>
</dbReference>
<keyword evidence="3 6" id="KW-0378">Hydrolase</keyword>
<dbReference type="Proteomes" id="UP000294567">
    <property type="component" value="Unassembled WGS sequence"/>
</dbReference>
<dbReference type="Gene3D" id="2.70.98.30">
    <property type="entry name" value="Golgi alpha-mannosidase II, domain 4"/>
    <property type="match status" value="1"/>
</dbReference>
<dbReference type="InterPro" id="IPR028995">
    <property type="entry name" value="Glyco_hydro_57/38_cen_sf"/>
</dbReference>
<name>A0A4R3KW21_9FIRM</name>
<dbReference type="AlphaFoldDB" id="A0A4R3KW21"/>
<organism evidence="6 7">
    <name type="scientific">Keratinibaculum paraultunense</name>
    <dbReference type="NCBI Taxonomy" id="1278232"/>
    <lineage>
        <taxon>Bacteria</taxon>
        <taxon>Bacillati</taxon>
        <taxon>Bacillota</taxon>
        <taxon>Tissierellia</taxon>
        <taxon>Tissierellales</taxon>
        <taxon>Tepidimicrobiaceae</taxon>
        <taxon>Keratinibaculum</taxon>
    </lineage>
</organism>
<dbReference type="InterPro" id="IPR013780">
    <property type="entry name" value="Glyco_hydro_b"/>
</dbReference>
<dbReference type="InterPro" id="IPR011682">
    <property type="entry name" value="Glyco_hydro_38_C"/>
</dbReference>
<evidence type="ECO:0000256" key="2">
    <source>
        <dbReference type="ARBA" id="ARBA00022723"/>
    </source>
</evidence>
<evidence type="ECO:0000256" key="4">
    <source>
        <dbReference type="ARBA" id="ARBA00023295"/>
    </source>
</evidence>
<dbReference type="GO" id="GO:0046872">
    <property type="term" value="F:metal ion binding"/>
    <property type="evidence" value="ECO:0007669"/>
    <property type="project" value="UniProtKB-KW"/>
</dbReference>
<evidence type="ECO:0000259" key="5">
    <source>
        <dbReference type="SMART" id="SM00872"/>
    </source>
</evidence>
<dbReference type="GO" id="GO:0004559">
    <property type="term" value="F:alpha-mannosidase activity"/>
    <property type="evidence" value="ECO:0007669"/>
    <property type="project" value="InterPro"/>
</dbReference>
<comment type="caution">
    <text evidence="6">The sequence shown here is derived from an EMBL/GenBank/DDBJ whole genome shotgun (WGS) entry which is preliminary data.</text>
</comment>
<dbReference type="InterPro" id="IPR011330">
    <property type="entry name" value="Glyco_hydro/deAcase_b/a-brl"/>
</dbReference>
<dbReference type="SUPFAM" id="SSF88713">
    <property type="entry name" value="Glycoside hydrolase/deacetylase"/>
    <property type="match status" value="1"/>
</dbReference>
<dbReference type="PANTHER" id="PTHR46017">
    <property type="entry name" value="ALPHA-MANNOSIDASE 2C1"/>
    <property type="match status" value="1"/>
</dbReference>